<comment type="caution">
    <text evidence="2">The sequence shown here is derived from an EMBL/GenBank/DDBJ whole genome shotgun (WGS) entry which is preliminary data.</text>
</comment>
<evidence type="ECO:0000256" key="1">
    <source>
        <dbReference type="SAM" id="MobiDB-lite"/>
    </source>
</evidence>
<name>A0A8J5QIA8_9ASCO</name>
<dbReference type="GO" id="GO:0032543">
    <property type="term" value="P:mitochondrial translation"/>
    <property type="evidence" value="ECO:0007669"/>
    <property type="project" value="InterPro"/>
</dbReference>
<dbReference type="GeneID" id="73469722"/>
<feature type="region of interest" description="Disordered" evidence="1">
    <location>
        <begin position="71"/>
        <end position="98"/>
    </location>
</feature>
<dbReference type="AlphaFoldDB" id="A0A8J5QIA8"/>
<feature type="region of interest" description="Disordered" evidence="1">
    <location>
        <begin position="1"/>
        <end position="27"/>
    </location>
</feature>
<dbReference type="PANTHER" id="PTHR28066:SF1">
    <property type="entry name" value="SMALL RIBOSOMAL SUBUNIT PROTEIN MS37"/>
    <property type="match status" value="1"/>
</dbReference>
<dbReference type="PANTHER" id="PTHR28066">
    <property type="entry name" value="37S RIBOSOMAL PROTEIN MRP10, MITOCHONDRIAL"/>
    <property type="match status" value="1"/>
</dbReference>
<organism evidence="2 3">
    <name type="scientific">[Candida] subhashii</name>
    <dbReference type="NCBI Taxonomy" id="561895"/>
    <lineage>
        <taxon>Eukaryota</taxon>
        <taxon>Fungi</taxon>
        <taxon>Dikarya</taxon>
        <taxon>Ascomycota</taxon>
        <taxon>Saccharomycotina</taxon>
        <taxon>Pichiomycetes</taxon>
        <taxon>Debaryomycetaceae</taxon>
        <taxon>Spathaspora</taxon>
    </lineage>
</organism>
<dbReference type="Proteomes" id="UP000694255">
    <property type="component" value="Unassembled WGS sequence"/>
</dbReference>
<gene>
    <name evidence="2" type="ORF">J8A68_002921</name>
</gene>
<dbReference type="GO" id="GO:0005763">
    <property type="term" value="C:mitochondrial small ribosomal subunit"/>
    <property type="evidence" value="ECO:0007669"/>
    <property type="project" value="TreeGrafter"/>
</dbReference>
<keyword evidence="3" id="KW-1185">Reference proteome</keyword>
<feature type="compositionally biased region" description="Pro residues" evidence="1">
    <location>
        <begin position="7"/>
        <end position="18"/>
    </location>
</feature>
<evidence type="ECO:0000313" key="2">
    <source>
        <dbReference type="EMBL" id="KAG7663537.1"/>
    </source>
</evidence>
<proteinExistence type="predicted"/>
<dbReference type="OrthoDB" id="2210at2759"/>
<accession>A0A8J5QIA8</accession>
<reference evidence="2 3" key="1">
    <citation type="journal article" date="2021" name="DNA Res.">
        <title>Genome analysis of Candida subhashii reveals its hybrid nature and dual mitochondrial genome conformations.</title>
        <authorList>
            <person name="Mixao V."/>
            <person name="Hegedusova E."/>
            <person name="Saus E."/>
            <person name="Pryszcz L.P."/>
            <person name="Cillingova A."/>
            <person name="Nosek J."/>
            <person name="Gabaldon T."/>
        </authorList>
    </citation>
    <scope>NUCLEOTIDE SEQUENCE [LARGE SCALE GENOMIC DNA]</scope>
    <source>
        <strain evidence="2 3">CBS 10753</strain>
    </source>
</reference>
<dbReference type="EMBL" id="JAGSYN010000135">
    <property type="protein sequence ID" value="KAG7663537.1"/>
    <property type="molecule type" value="Genomic_DNA"/>
</dbReference>
<sequence length="98" mass="10596">MAYKKVGPPPRGLPPLPRFRPKKTLNASTGGANNECMIVMSSLLNCWASNGESASICERFATELKQCMAVQKKGNKGGSGSSNDSERLYPKLRGKVHD</sequence>
<protein>
    <submittedName>
        <fullName evidence="2">MRP10</fullName>
    </submittedName>
</protein>
<feature type="compositionally biased region" description="Basic and acidic residues" evidence="1">
    <location>
        <begin position="84"/>
        <end position="98"/>
    </location>
</feature>
<dbReference type="GO" id="GO:0003735">
    <property type="term" value="F:structural constituent of ribosome"/>
    <property type="evidence" value="ECO:0007669"/>
    <property type="project" value="InterPro"/>
</dbReference>
<dbReference type="RefSeq" id="XP_049263769.1">
    <property type="nucleotide sequence ID" value="XM_049406722.1"/>
</dbReference>
<evidence type="ECO:0000313" key="3">
    <source>
        <dbReference type="Proteomes" id="UP000694255"/>
    </source>
</evidence>
<dbReference type="InterPro" id="IPR017264">
    <property type="entry name" value="Ribosomal_mS37_fun"/>
</dbReference>